<dbReference type="PROSITE" id="PS51012">
    <property type="entry name" value="ABC_TM2"/>
    <property type="match status" value="1"/>
</dbReference>
<name>A0A1H3R680_9FIRM</name>
<proteinExistence type="inferred from homology"/>
<feature type="transmembrane region" description="Helical" evidence="8">
    <location>
        <begin position="219"/>
        <end position="242"/>
    </location>
</feature>
<dbReference type="AlphaFoldDB" id="A0A1H3R680"/>
<keyword evidence="4" id="KW-1003">Cell membrane</keyword>
<dbReference type="InterPro" id="IPR013525">
    <property type="entry name" value="ABC2_TM"/>
</dbReference>
<feature type="transmembrane region" description="Helical" evidence="8">
    <location>
        <begin position="254"/>
        <end position="275"/>
    </location>
</feature>
<reference evidence="10 11" key="1">
    <citation type="submission" date="2016-10" db="EMBL/GenBank/DDBJ databases">
        <authorList>
            <person name="de Groot N.N."/>
        </authorList>
    </citation>
    <scope>NUCLEOTIDE SEQUENCE [LARGE SCALE GENOMIC DNA]</scope>
    <source>
        <strain evidence="10 11">DSM 21650</strain>
    </source>
</reference>
<keyword evidence="6 8" id="KW-1133">Transmembrane helix</keyword>
<evidence type="ECO:0000256" key="8">
    <source>
        <dbReference type="SAM" id="Phobius"/>
    </source>
</evidence>
<feature type="transmembrane region" description="Helical" evidence="8">
    <location>
        <begin position="18"/>
        <end position="35"/>
    </location>
</feature>
<feature type="transmembrane region" description="Helical" evidence="8">
    <location>
        <begin position="340"/>
        <end position="360"/>
    </location>
</feature>
<evidence type="ECO:0000256" key="5">
    <source>
        <dbReference type="ARBA" id="ARBA00022692"/>
    </source>
</evidence>
<evidence type="ECO:0000256" key="2">
    <source>
        <dbReference type="ARBA" id="ARBA00007783"/>
    </source>
</evidence>
<evidence type="ECO:0000256" key="1">
    <source>
        <dbReference type="ARBA" id="ARBA00004651"/>
    </source>
</evidence>
<dbReference type="Pfam" id="PF12698">
    <property type="entry name" value="ABC2_membrane_3"/>
    <property type="match status" value="1"/>
</dbReference>
<dbReference type="STRING" id="415015.SAMN05660462_02229"/>
<dbReference type="InterPro" id="IPR051449">
    <property type="entry name" value="ABC-2_transporter_component"/>
</dbReference>
<dbReference type="Proteomes" id="UP000198625">
    <property type="component" value="Unassembled WGS sequence"/>
</dbReference>
<feature type="transmembrane region" description="Helical" evidence="8">
    <location>
        <begin position="287"/>
        <end position="306"/>
    </location>
</feature>
<evidence type="ECO:0000259" key="9">
    <source>
        <dbReference type="PROSITE" id="PS51012"/>
    </source>
</evidence>
<dbReference type="PANTHER" id="PTHR30294">
    <property type="entry name" value="MEMBRANE COMPONENT OF ABC TRANSPORTER YHHJ-RELATED"/>
    <property type="match status" value="1"/>
</dbReference>
<dbReference type="Gene3D" id="3.40.1710.10">
    <property type="entry name" value="abc type-2 transporter like domain"/>
    <property type="match status" value="1"/>
</dbReference>
<comment type="subcellular location">
    <subcellularLocation>
        <location evidence="1">Cell membrane</location>
        <topology evidence="1">Multi-pass membrane protein</topology>
    </subcellularLocation>
</comment>
<dbReference type="RefSeq" id="WP_091731191.1">
    <property type="nucleotide sequence ID" value="NZ_FNQE01000025.1"/>
</dbReference>
<evidence type="ECO:0000256" key="4">
    <source>
        <dbReference type="ARBA" id="ARBA00022475"/>
    </source>
</evidence>
<evidence type="ECO:0000256" key="6">
    <source>
        <dbReference type="ARBA" id="ARBA00022989"/>
    </source>
</evidence>
<protein>
    <submittedName>
        <fullName evidence="10">ABC-2 type transport system permease protein</fullName>
    </submittedName>
</protein>
<evidence type="ECO:0000256" key="7">
    <source>
        <dbReference type="ARBA" id="ARBA00023136"/>
    </source>
</evidence>
<feature type="transmembrane region" description="Helical" evidence="8">
    <location>
        <begin position="179"/>
        <end position="198"/>
    </location>
</feature>
<comment type="similarity">
    <text evidence="2">Belongs to the ABC-2 integral membrane protein family.</text>
</comment>
<accession>A0A1H3R680</accession>
<sequence>MIIFKNNITRILRKKSNIIFMIILPILTMVISLKFTNVSYPPTVGIIDRDNTELTSFLINSLENNCEVVFIDEDDIKDKLIKGAIEFAINIPNGFTENIITNKESKVNTYKIKDTEHTIPLSMSLNNNINSFKNIARATEGDYESFYKGLDSYKSGNLGVEYKNIEGTDRKQDKLLQSFGFIIMFMMYLSNNVARLMLEDKRYKTYARIFCSPISSKSYMLQNILSFITIIFIQVAIVFTVATKMININLGPSIKGMFLLLIIFGVCSVAMAVAINILSKDMRQGNVTSQFIILPMSLLGGCFWPREIMPKFLQQLARFIPVTWTLEGIEKLLFQPDIKIAGTEVIILILFSTVFFLLGLNRRNNMEL</sequence>
<evidence type="ECO:0000313" key="10">
    <source>
        <dbReference type="EMBL" id="SDZ21167.1"/>
    </source>
</evidence>
<evidence type="ECO:0000313" key="11">
    <source>
        <dbReference type="Proteomes" id="UP000198625"/>
    </source>
</evidence>
<dbReference type="InterPro" id="IPR047817">
    <property type="entry name" value="ABC2_TM_bact-type"/>
</dbReference>
<feature type="domain" description="ABC transmembrane type-2" evidence="9">
    <location>
        <begin position="140"/>
        <end position="366"/>
    </location>
</feature>
<dbReference type="GO" id="GO:0005886">
    <property type="term" value="C:plasma membrane"/>
    <property type="evidence" value="ECO:0007669"/>
    <property type="project" value="UniProtKB-SubCell"/>
</dbReference>
<dbReference type="PANTHER" id="PTHR30294:SF45">
    <property type="entry name" value="LINEARMYCIN RESISTANCE PERMEASE PROTEIN LNRN"/>
    <property type="match status" value="1"/>
</dbReference>
<keyword evidence="3" id="KW-0813">Transport</keyword>
<gene>
    <name evidence="10" type="ORF">SAMN05660462_02229</name>
</gene>
<keyword evidence="11" id="KW-1185">Reference proteome</keyword>
<organism evidence="10 11">
    <name type="scientific">Proteiniborus ethanoligenes</name>
    <dbReference type="NCBI Taxonomy" id="415015"/>
    <lineage>
        <taxon>Bacteria</taxon>
        <taxon>Bacillati</taxon>
        <taxon>Bacillota</taxon>
        <taxon>Clostridia</taxon>
        <taxon>Eubacteriales</taxon>
        <taxon>Proteiniborus</taxon>
    </lineage>
</organism>
<evidence type="ECO:0000256" key="3">
    <source>
        <dbReference type="ARBA" id="ARBA00022448"/>
    </source>
</evidence>
<dbReference type="GO" id="GO:0140359">
    <property type="term" value="F:ABC-type transporter activity"/>
    <property type="evidence" value="ECO:0007669"/>
    <property type="project" value="InterPro"/>
</dbReference>
<dbReference type="EMBL" id="FNQE01000025">
    <property type="protein sequence ID" value="SDZ21167.1"/>
    <property type="molecule type" value="Genomic_DNA"/>
</dbReference>
<keyword evidence="7 8" id="KW-0472">Membrane</keyword>
<keyword evidence="5 8" id="KW-0812">Transmembrane</keyword>